<sequence>MTKIRRNFDKIQLFRSRILFLGQALFMQYRYLGTTGIKISEIGLGCASYWGKKIFNQNTAINIVHQALDQGVSFFDTGHSYSGGNAESRLGKAICHIGDKSHLCLSSKAGTRIANNGKLFKDFSADWIKKSCHQSLKNLRADALGVFHLHGPNPEDFTDKLLTTLSQLKQNGEVRSLAVNAFDDHIIKTAVDTGVFDCIMLDYNIMRQDRNILIKQLYDKKIAVLAAAPLAGSLYSNKLFKLTGPKDLWYLARALKNSPKKIIQARKFKFINKFKHTSGSQIALGFVLQNPKISCAVFGTTNPKHLSENLQASGIKLPAELLHKISALG</sequence>
<dbReference type="PANTHER" id="PTHR43312">
    <property type="entry name" value="D-THREO-ALDOSE 1-DEHYDROGENASE"/>
    <property type="match status" value="1"/>
</dbReference>
<dbReference type="Gene3D" id="3.20.20.100">
    <property type="entry name" value="NADP-dependent oxidoreductase domain"/>
    <property type="match status" value="1"/>
</dbReference>
<dbReference type="CDD" id="cd19095">
    <property type="entry name" value="AKR_PA4992-like"/>
    <property type="match status" value="1"/>
</dbReference>
<dbReference type="PANTHER" id="PTHR43312:SF1">
    <property type="entry name" value="NADP-DEPENDENT OXIDOREDUCTASE DOMAIN-CONTAINING PROTEIN"/>
    <property type="match status" value="1"/>
</dbReference>
<accession>A0A3B0VZU5</accession>
<dbReference type="InterPro" id="IPR053135">
    <property type="entry name" value="AKR2_Oxidoreductase"/>
</dbReference>
<protein>
    <recommendedName>
        <fullName evidence="1">NADP-dependent oxidoreductase domain-containing protein</fullName>
    </recommendedName>
</protein>
<dbReference type="SUPFAM" id="SSF51430">
    <property type="entry name" value="NAD(P)-linked oxidoreductase"/>
    <property type="match status" value="1"/>
</dbReference>
<reference evidence="2" key="1">
    <citation type="submission" date="2018-06" db="EMBL/GenBank/DDBJ databases">
        <authorList>
            <person name="Zhirakovskaya E."/>
        </authorList>
    </citation>
    <scope>NUCLEOTIDE SEQUENCE</scope>
</reference>
<name>A0A3B0VZU5_9ZZZZ</name>
<dbReference type="InterPro" id="IPR036812">
    <property type="entry name" value="NAD(P)_OxRdtase_dom_sf"/>
</dbReference>
<dbReference type="InterPro" id="IPR023210">
    <property type="entry name" value="NADP_OxRdtase_dom"/>
</dbReference>
<dbReference type="EMBL" id="UOEW01000154">
    <property type="protein sequence ID" value="VAW36894.1"/>
    <property type="molecule type" value="Genomic_DNA"/>
</dbReference>
<evidence type="ECO:0000313" key="2">
    <source>
        <dbReference type="EMBL" id="VAW36894.1"/>
    </source>
</evidence>
<dbReference type="Pfam" id="PF00248">
    <property type="entry name" value="Aldo_ket_red"/>
    <property type="match status" value="1"/>
</dbReference>
<evidence type="ECO:0000259" key="1">
    <source>
        <dbReference type="Pfam" id="PF00248"/>
    </source>
</evidence>
<gene>
    <name evidence="2" type="ORF">MNBD_GAMMA01-2152</name>
</gene>
<proteinExistence type="predicted"/>
<dbReference type="AlphaFoldDB" id="A0A3B0VZU5"/>
<organism evidence="2">
    <name type="scientific">hydrothermal vent metagenome</name>
    <dbReference type="NCBI Taxonomy" id="652676"/>
    <lineage>
        <taxon>unclassified sequences</taxon>
        <taxon>metagenomes</taxon>
        <taxon>ecological metagenomes</taxon>
    </lineage>
</organism>
<feature type="domain" description="NADP-dependent oxidoreductase" evidence="1">
    <location>
        <begin position="41"/>
        <end position="327"/>
    </location>
</feature>